<feature type="non-terminal residue" evidence="6">
    <location>
        <position position="1"/>
    </location>
</feature>
<evidence type="ECO:0000256" key="4">
    <source>
        <dbReference type="SAM" id="Phobius"/>
    </source>
</evidence>
<keyword evidence="7" id="KW-1185">Reference proteome</keyword>
<feature type="region of interest" description="Disordered" evidence="3">
    <location>
        <begin position="1"/>
        <end position="104"/>
    </location>
</feature>
<feature type="compositionally biased region" description="Pro residues" evidence="3">
    <location>
        <begin position="9"/>
        <end position="31"/>
    </location>
</feature>
<feature type="compositionally biased region" description="Gly residues" evidence="3">
    <location>
        <begin position="177"/>
        <end position="196"/>
    </location>
</feature>
<feature type="region of interest" description="Disordered" evidence="3">
    <location>
        <begin position="288"/>
        <end position="350"/>
    </location>
</feature>
<keyword evidence="4" id="KW-0812">Transmembrane</keyword>
<feature type="region of interest" description="Disordered" evidence="3">
    <location>
        <begin position="177"/>
        <end position="276"/>
    </location>
</feature>
<keyword evidence="4" id="KW-1133">Transmembrane helix</keyword>
<feature type="transmembrane region" description="Helical" evidence="4">
    <location>
        <begin position="955"/>
        <end position="978"/>
    </location>
</feature>
<dbReference type="Proteomes" id="UP001530377">
    <property type="component" value="Unassembled WGS sequence"/>
</dbReference>
<evidence type="ECO:0000256" key="3">
    <source>
        <dbReference type="SAM" id="MobiDB-lite"/>
    </source>
</evidence>
<dbReference type="AlphaFoldDB" id="A0ABD3RD84"/>
<dbReference type="GO" id="GO:0016020">
    <property type="term" value="C:membrane"/>
    <property type="evidence" value="ECO:0007669"/>
    <property type="project" value="UniProtKB-SubCell"/>
</dbReference>
<accession>A0ABD3RD84</accession>
<evidence type="ECO:0000256" key="2">
    <source>
        <dbReference type="ARBA" id="ARBA00008017"/>
    </source>
</evidence>
<dbReference type="EMBL" id="JALLPB020000290">
    <property type="protein sequence ID" value="KAL3810970.1"/>
    <property type="molecule type" value="Genomic_DNA"/>
</dbReference>
<feature type="compositionally biased region" description="Low complexity" evidence="3">
    <location>
        <begin position="741"/>
        <end position="750"/>
    </location>
</feature>
<feature type="region of interest" description="Disordered" evidence="3">
    <location>
        <begin position="398"/>
        <end position="427"/>
    </location>
</feature>
<gene>
    <name evidence="6" type="ORF">ACHAXA_005386</name>
</gene>
<proteinExistence type="inferred from homology"/>
<sequence>WGTNEMNGRPPPAPVAPLPRPPPPPPPPPPTTMTTTTTTTTTTLLSDSPVVVTDNSDGGNGGNGHPTATTTTIRTTPIPPPSVLRDSSIGSRHQGNTTSRNSGNNVAFVEGVDVMDSSRDSKSTTSSAVGMGVVVQRPRPSPITLNRVVSSQFENEAETHIIAALEMEDERNNAGGIGGGAGGMRGGRGGGGGGRGHWNDGDMDNTGSMGGSSRGLLGEGIVGIEDYSDDDEYDQGGCGDDERGGRQRQRQRQQQRQQQQTTTTKTTANRDRTLSNDSFLRKVAAMQNELPQYQTRPEDDCDASTGYSSSPRADSPGVLLSFSSSPTSDGGEGGVLTTHGNDDDDDGAHGVVEKRTAEDGTTGHGHGVERNIMTDATETTGNMNMMADRLRSLQTRRASLTRGGGGGSVSTSISGGDGGGGVDDPESSGDRLIAALNSVDSSKNGSFWAKIYSEYNDLIVPKLPQFQRELSIVLFYVVVPFLAVASLLFYMLDNPMAGDTGTSISWWILFVGVRQPIIFEFTRVGEVFWVEILALRSKLFNRAVGPYVSLAFIQSSGWPYIVCFWAVLNFAFLYGNLQFHKHWLFWQEQLDLFNSNNPAGVVTEAETYFKFLLSCIFVGAVVSFKRLFLAIYLGRREVTHFSGELELLMAKMILIGEVANLARNIENKRVLFASNPQFDPIGESEKLVQFQQFMSHDEMEAKAAPAKTESKDTEVPTMSQSNLVNDDQGESTTHTSPPRPISGRIPRSVSDAAGDRTGFDRGDTSSNVELLKLLSEWEEPELTAQMKNKATVRDLVIFKKTVNCMDDKYPFGHAFGHAKTREACVQSAQEVYDRLMISVAAPPSNRFSRFDDDSEPVLPFSIVSVLATNANGDLVDAKIKSLIRLFRPDRNGDLSRLDFVRSIDTVYKQLRLLRASIGNSAQIDLAFEKIVNCFFYFFLSVCAVSILGIDLWTNFIIPLNAFFLGLSFLFGAAASNYFEGLLLIFVRRPYDIGDRIATSDPSNETDPNGSSTWYVDKVTLFSTTVRLAATNEVATYSNGSLAVLRIINANRSPKACISIAIKFGLETLFGKIVVFREAVEKFIKARPREWISLVAFRAARVEADFGYVEYKIVAQHRERWQNIGLILQSKADLSSFCLEVTKKLDMKYESPPMPVNLSENIGLRRILGEQSGGGIDDDVQAREEQRILSVDDLQDVADMFQIRSE</sequence>
<feature type="compositionally biased region" description="Basic and acidic residues" evidence="3">
    <location>
        <begin position="753"/>
        <end position="763"/>
    </location>
</feature>
<dbReference type="PANTHER" id="PTHR31618">
    <property type="entry name" value="MECHANOSENSITIVE ION CHANNEL PROTEIN 5"/>
    <property type="match status" value="1"/>
</dbReference>
<evidence type="ECO:0000313" key="7">
    <source>
        <dbReference type="Proteomes" id="UP001530377"/>
    </source>
</evidence>
<dbReference type="InterPro" id="IPR016688">
    <property type="entry name" value="MscS-like_plants/fungi"/>
</dbReference>
<feature type="transmembrane region" description="Helical" evidence="4">
    <location>
        <begin position="543"/>
        <end position="568"/>
    </location>
</feature>
<dbReference type="Pfam" id="PF00924">
    <property type="entry name" value="MS_channel_2nd"/>
    <property type="match status" value="1"/>
</dbReference>
<feature type="compositionally biased region" description="Polar residues" evidence="3">
    <location>
        <begin position="716"/>
        <end position="735"/>
    </location>
</feature>
<feature type="transmembrane region" description="Helical" evidence="4">
    <location>
        <begin position="930"/>
        <end position="949"/>
    </location>
</feature>
<feature type="region of interest" description="Disordered" evidence="3">
    <location>
        <begin position="701"/>
        <end position="763"/>
    </location>
</feature>
<feature type="compositionally biased region" description="Gly residues" evidence="3">
    <location>
        <begin position="208"/>
        <end position="221"/>
    </location>
</feature>
<evidence type="ECO:0000256" key="1">
    <source>
        <dbReference type="ARBA" id="ARBA00004141"/>
    </source>
</evidence>
<dbReference type="PANTHER" id="PTHR31618:SF1">
    <property type="entry name" value="EF-HAND DOMAIN-CONTAINING PROTEIN"/>
    <property type="match status" value="1"/>
</dbReference>
<feature type="compositionally biased region" description="Low complexity" evidence="3">
    <location>
        <begin position="32"/>
        <end position="43"/>
    </location>
</feature>
<feature type="compositionally biased region" description="Low complexity" evidence="3">
    <location>
        <begin position="254"/>
        <end position="267"/>
    </location>
</feature>
<feature type="transmembrane region" description="Helical" evidence="4">
    <location>
        <begin position="611"/>
        <end position="633"/>
    </location>
</feature>
<feature type="domain" description="Mechanosensitive ion channel MscS" evidence="5">
    <location>
        <begin position="975"/>
        <end position="1051"/>
    </location>
</feature>
<evidence type="ECO:0000313" key="6">
    <source>
        <dbReference type="EMBL" id="KAL3810970.1"/>
    </source>
</evidence>
<feature type="transmembrane region" description="Helical" evidence="4">
    <location>
        <begin position="472"/>
        <end position="492"/>
    </location>
</feature>
<evidence type="ECO:0000259" key="5">
    <source>
        <dbReference type="Pfam" id="PF00924"/>
    </source>
</evidence>
<comment type="similarity">
    <text evidence="2">Belongs to the MscS (TC 1.A.23) family.</text>
</comment>
<feature type="compositionally biased region" description="Low complexity" evidence="3">
    <location>
        <begin position="65"/>
        <end position="76"/>
    </location>
</feature>
<feature type="compositionally biased region" description="Polar residues" evidence="3">
    <location>
        <begin position="88"/>
        <end position="104"/>
    </location>
</feature>
<dbReference type="InterPro" id="IPR006685">
    <property type="entry name" value="MscS_channel_2nd"/>
</dbReference>
<keyword evidence="4" id="KW-0472">Membrane</keyword>
<name>A0ABD3RD84_9STRA</name>
<comment type="subcellular location">
    <subcellularLocation>
        <location evidence="1">Membrane</location>
        <topology evidence="1">Multi-pass membrane protein</topology>
    </subcellularLocation>
</comment>
<protein>
    <recommendedName>
        <fullName evidence="5">Mechanosensitive ion channel MscS domain-containing protein</fullName>
    </recommendedName>
</protein>
<organism evidence="6 7">
    <name type="scientific">Cyclostephanos tholiformis</name>
    <dbReference type="NCBI Taxonomy" id="382380"/>
    <lineage>
        <taxon>Eukaryota</taxon>
        <taxon>Sar</taxon>
        <taxon>Stramenopiles</taxon>
        <taxon>Ochrophyta</taxon>
        <taxon>Bacillariophyta</taxon>
        <taxon>Coscinodiscophyceae</taxon>
        <taxon>Thalassiosirophycidae</taxon>
        <taxon>Stephanodiscales</taxon>
        <taxon>Stephanodiscaceae</taxon>
        <taxon>Cyclostephanos</taxon>
    </lineage>
</organism>
<comment type="caution">
    <text evidence="6">The sequence shown here is derived from an EMBL/GenBank/DDBJ whole genome shotgun (WGS) entry which is preliminary data.</text>
</comment>
<reference evidence="6 7" key="1">
    <citation type="submission" date="2024-10" db="EMBL/GenBank/DDBJ databases">
        <title>Updated reference genomes for cyclostephanoid diatoms.</title>
        <authorList>
            <person name="Roberts W.R."/>
            <person name="Alverson A.J."/>
        </authorList>
    </citation>
    <scope>NUCLEOTIDE SEQUENCE [LARGE SCALE GENOMIC DNA]</scope>
    <source>
        <strain evidence="6 7">AJA228-03</strain>
    </source>
</reference>